<gene>
    <name evidence="2" type="ORF">AYBTSS11_LOCUS21135</name>
</gene>
<organism evidence="2 3">
    <name type="scientific">Sphenostylis stenocarpa</name>
    <dbReference type="NCBI Taxonomy" id="92480"/>
    <lineage>
        <taxon>Eukaryota</taxon>
        <taxon>Viridiplantae</taxon>
        <taxon>Streptophyta</taxon>
        <taxon>Embryophyta</taxon>
        <taxon>Tracheophyta</taxon>
        <taxon>Spermatophyta</taxon>
        <taxon>Magnoliopsida</taxon>
        <taxon>eudicotyledons</taxon>
        <taxon>Gunneridae</taxon>
        <taxon>Pentapetalae</taxon>
        <taxon>rosids</taxon>
        <taxon>fabids</taxon>
        <taxon>Fabales</taxon>
        <taxon>Fabaceae</taxon>
        <taxon>Papilionoideae</taxon>
        <taxon>50 kb inversion clade</taxon>
        <taxon>NPAAA clade</taxon>
        <taxon>indigoferoid/millettioid clade</taxon>
        <taxon>Phaseoleae</taxon>
        <taxon>Sphenostylis</taxon>
    </lineage>
</organism>
<dbReference type="Proteomes" id="UP001189624">
    <property type="component" value="Chromosome 7"/>
</dbReference>
<keyword evidence="3" id="KW-1185">Reference proteome</keyword>
<evidence type="ECO:0008006" key="4">
    <source>
        <dbReference type="Google" id="ProtNLM"/>
    </source>
</evidence>
<dbReference type="PANTHER" id="PTHR46236">
    <property type="entry name" value="TRAF-LIKE SUPERFAMILY PROTEIN"/>
    <property type="match status" value="1"/>
</dbReference>
<dbReference type="PANTHER" id="PTHR46236:SF35">
    <property type="entry name" value="MATH DOMAIN-CONTAINING PROTEIN"/>
    <property type="match status" value="1"/>
</dbReference>
<dbReference type="SUPFAM" id="SSF49599">
    <property type="entry name" value="TRAF domain-like"/>
    <property type="match status" value="1"/>
</dbReference>
<dbReference type="InterPro" id="IPR008974">
    <property type="entry name" value="TRAF-like"/>
</dbReference>
<accession>A0AA86SV76</accession>
<dbReference type="EMBL" id="OY731404">
    <property type="protein sequence ID" value="CAJ1967351.1"/>
    <property type="molecule type" value="Genomic_DNA"/>
</dbReference>
<dbReference type="AlphaFoldDB" id="A0AA86SV76"/>
<sequence length="289" mass="33012">MEAGLRCSVDVDCRDVKPVRIYLFPKGNEVDDLLIYFDVSADLASFSDETCHIFKAKYEVCGFKLSLHFGELDDSSRGFIVNDTFIIEVHILVHKSEHVDQSASNIDNKVVECIDNKAMISTSFGELVDFMGIGKVEKDFVPLLEEVCSRYPSLIDSKQKKSQRFTEWAFTALGRVLHFLKTKMVRDMDNDAYNHLKILWEELETCKFDLTWLEPHVQSALGMKSCVERAVEVKRLEENMATLETETEILRTKFIEAEVNLELTRRDLVKAKEGFDVCDLDAELGYGGP</sequence>
<keyword evidence="1" id="KW-0175">Coiled coil</keyword>
<reference evidence="2" key="1">
    <citation type="submission" date="2023-10" db="EMBL/GenBank/DDBJ databases">
        <authorList>
            <person name="Domelevo Entfellner J.-B."/>
        </authorList>
    </citation>
    <scope>NUCLEOTIDE SEQUENCE</scope>
</reference>
<name>A0AA86SV76_9FABA</name>
<evidence type="ECO:0000256" key="1">
    <source>
        <dbReference type="SAM" id="Coils"/>
    </source>
</evidence>
<dbReference type="Gene3D" id="2.60.210.10">
    <property type="entry name" value="Apoptosis, Tumor Necrosis Factor Receptor Associated Protein 2, Chain A"/>
    <property type="match status" value="1"/>
</dbReference>
<feature type="coiled-coil region" evidence="1">
    <location>
        <begin position="226"/>
        <end position="253"/>
    </location>
</feature>
<evidence type="ECO:0000313" key="2">
    <source>
        <dbReference type="EMBL" id="CAJ1967351.1"/>
    </source>
</evidence>
<evidence type="ECO:0000313" key="3">
    <source>
        <dbReference type="Proteomes" id="UP001189624"/>
    </source>
</evidence>
<dbReference type="Gramene" id="rna-AYBTSS11_LOCUS21135">
    <property type="protein sequence ID" value="CAJ1967351.1"/>
    <property type="gene ID" value="gene-AYBTSS11_LOCUS21135"/>
</dbReference>
<proteinExistence type="predicted"/>
<dbReference type="InterPro" id="IPR050804">
    <property type="entry name" value="MCC"/>
</dbReference>
<protein>
    <recommendedName>
        <fullName evidence="4">MATH domain-containing protein</fullName>
    </recommendedName>
</protein>